<dbReference type="EMBL" id="BGZK01000779">
    <property type="protein sequence ID" value="GBP60103.1"/>
    <property type="molecule type" value="Genomic_DNA"/>
</dbReference>
<name>A0A4C1XAA6_EUMVA</name>
<sequence length="91" mass="10476">MKRRRRCTKQASLSALGCFPSSSGFSVGRCTRTDTFFRFFLCFSLRGRGIKKLMYYPRTRVRGECPTLTDQKTPEATCWLAVVRSPNKLEL</sequence>
<dbReference type="Proteomes" id="UP000299102">
    <property type="component" value="Unassembled WGS sequence"/>
</dbReference>
<evidence type="ECO:0000313" key="2">
    <source>
        <dbReference type="Proteomes" id="UP000299102"/>
    </source>
</evidence>
<dbReference type="AlphaFoldDB" id="A0A4C1XAA6"/>
<comment type="caution">
    <text evidence="1">The sequence shown here is derived from an EMBL/GenBank/DDBJ whole genome shotgun (WGS) entry which is preliminary data.</text>
</comment>
<organism evidence="1 2">
    <name type="scientific">Eumeta variegata</name>
    <name type="common">Bagworm moth</name>
    <name type="synonym">Eumeta japonica</name>
    <dbReference type="NCBI Taxonomy" id="151549"/>
    <lineage>
        <taxon>Eukaryota</taxon>
        <taxon>Metazoa</taxon>
        <taxon>Ecdysozoa</taxon>
        <taxon>Arthropoda</taxon>
        <taxon>Hexapoda</taxon>
        <taxon>Insecta</taxon>
        <taxon>Pterygota</taxon>
        <taxon>Neoptera</taxon>
        <taxon>Endopterygota</taxon>
        <taxon>Lepidoptera</taxon>
        <taxon>Glossata</taxon>
        <taxon>Ditrysia</taxon>
        <taxon>Tineoidea</taxon>
        <taxon>Psychidae</taxon>
        <taxon>Oiketicinae</taxon>
        <taxon>Eumeta</taxon>
    </lineage>
</organism>
<protein>
    <submittedName>
        <fullName evidence="1">Uncharacterized protein</fullName>
    </submittedName>
</protein>
<accession>A0A4C1XAA6</accession>
<keyword evidence="2" id="KW-1185">Reference proteome</keyword>
<reference evidence="1 2" key="1">
    <citation type="journal article" date="2019" name="Commun. Biol.">
        <title>The bagworm genome reveals a unique fibroin gene that provides high tensile strength.</title>
        <authorList>
            <person name="Kono N."/>
            <person name="Nakamura H."/>
            <person name="Ohtoshi R."/>
            <person name="Tomita M."/>
            <person name="Numata K."/>
            <person name="Arakawa K."/>
        </authorList>
    </citation>
    <scope>NUCLEOTIDE SEQUENCE [LARGE SCALE GENOMIC DNA]</scope>
</reference>
<evidence type="ECO:0000313" key="1">
    <source>
        <dbReference type="EMBL" id="GBP60103.1"/>
    </source>
</evidence>
<gene>
    <name evidence="1" type="ORF">EVAR_31364_1</name>
</gene>
<proteinExistence type="predicted"/>